<dbReference type="PANTHER" id="PTHR23321">
    <property type="entry name" value="RIBOSOMAL PROTEIN S15, BACTERIAL AND ORGANELLAR"/>
    <property type="match status" value="1"/>
</dbReference>
<dbReference type="AlphaFoldDB" id="A0A381RQ00"/>
<accession>A0A381RQ00</accession>
<dbReference type="PROSITE" id="PS00362">
    <property type="entry name" value="RIBOSOMAL_S15"/>
    <property type="match status" value="1"/>
</dbReference>
<dbReference type="GO" id="GO:0003735">
    <property type="term" value="F:structural constituent of ribosome"/>
    <property type="evidence" value="ECO:0007669"/>
    <property type="project" value="InterPro"/>
</dbReference>
<dbReference type="GO" id="GO:0022627">
    <property type="term" value="C:cytosolic small ribosomal subunit"/>
    <property type="evidence" value="ECO:0007669"/>
    <property type="project" value="TreeGrafter"/>
</dbReference>
<sequence length="89" mass="10383">MPISKEEKQEIVKKFGNNDLDTGSPEVQIAILTHRIRELTDHVKVHKKDNHTRRGLVQLVSKRKRLLKYLVRKNVDSYVNLIKELGIRG</sequence>
<dbReference type="PANTHER" id="PTHR23321:SF26">
    <property type="entry name" value="SMALL RIBOSOMAL SUBUNIT PROTEIN US15M"/>
    <property type="match status" value="1"/>
</dbReference>
<organism evidence="3">
    <name type="scientific">marine metagenome</name>
    <dbReference type="NCBI Taxonomy" id="408172"/>
    <lineage>
        <taxon>unclassified sequences</taxon>
        <taxon>metagenomes</taxon>
        <taxon>ecological metagenomes</taxon>
    </lineage>
</organism>
<evidence type="ECO:0000256" key="2">
    <source>
        <dbReference type="ARBA" id="ARBA00023274"/>
    </source>
</evidence>
<dbReference type="Gene3D" id="1.10.287.10">
    <property type="entry name" value="S15/NS1, RNA-binding"/>
    <property type="match status" value="1"/>
</dbReference>
<dbReference type="InterPro" id="IPR000589">
    <property type="entry name" value="Ribosomal_uS15"/>
</dbReference>
<dbReference type="InterPro" id="IPR005290">
    <property type="entry name" value="Ribosomal_uS15_bac-type"/>
</dbReference>
<evidence type="ECO:0000256" key="1">
    <source>
        <dbReference type="ARBA" id="ARBA00022980"/>
    </source>
</evidence>
<keyword evidence="2" id="KW-0687">Ribonucleoprotein</keyword>
<dbReference type="CDD" id="cd00353">
    <property type="entry name" value="Ribosomal_S15p_S13e"/>
    <property type="match status" value="1"/>
</dbReference>
<dbReference type="GO" id="GO:0006412">
    <property type="term" value="P:translation"/>
    <property type="evidence" value="ECO:0007669"/>
    <property type="project" value="InterPro"/>
</dbReference>
<protein>
    <recommendedName>
        <fullName evidence="4">30S ribosomal protein S15</fullName>
    </recommendedName>
</protein>
<gene>
    <name evidence="3" type="ORF">METZ01_LOCUS44821</name>
</gene>
<dbReference type="EMBL" id="UINC01002021">
    <property type="protein sequence ID" value="SUZ91967.1"/>
    <property type="molecule type" value="Genomic_DNA"/>
</dbReference>
<evidence type="ECO:0008006" key="4">
    <source>
        <dbReference type="Google" id="ProtNLM"/>
    </source>
</evidence>
<dbReference type="Gene3D" id="6.10.250.3130">
    <property type="match status" value="1"/>
</dbReference>
<proteinExistence type="inferred from homology"/>
<dbReference type="HAMAP" id="MF_01343_B">
    <property type="entry name" value="Ribosomal_uS15_B"/>
    <property type="match status" value="1"/>
</dbReference>
<reference evidence="3" key="1">
    <citation type="submission" date="2018-05" db="EMBL/GenBank/DDBJ databases">
        <authorList>
            <person name="Lanie J.A."/>
            <person name="Ng W.-L."/>
            <person name="Kazmierczak K.M."/>
            <person name="Andrzejewski T.M."/>
            <person name="Davidsen T.M."/>
            <person name="Wayne K.J."/>
            <person name="Tettelin H."/>
            <person name="Glass J.I."/>
            <person name="Rusch D."/>
            <person name="Podicherti R."/>
            <person name="Tsui H.-C.T."/>
            <person name="Winkler M.E."/>
        </authorList>
    </citation>
    <scope>NUCLEOTIDE SEQUENCE</scope>
</reference>
<dbReference type="SMART" id="SM01387">
    <property type="entry name" value="Ribosomal_S15"/>
    <property type="match status" value="1"/>
</dbReference>
<dbReference type="FunFam" id="1.10.287.10:FF:000002">
    <property type="entry name" value="30S ribosomal protein S15"/>
    <property type="match status" value="1"/>
</dbReference>
<name>A0A381RQ00_9ZZZZ</name>
<dbReference type="SUPFAM" id="SSF47060">
    <property type="entry name" value="S15/NS1 RNA-binding domain"/>
    <property type="match status" value="1"/>
</dbReference>
<evidence type="ECO:0000313" key="3">
    <source>
        <dbReference type="EMBL" id="SUZ91967.1"/>
    </source>
</evidence>
<keyword evidence="1" id="KW-0689">Ribosomal protein</keyword>
<dbReference type="Pfam" id="PF00312">
    <property type="entry name" value="Ribosomal_S15"/>
    <property type="match status" value="1"/>
</dbReference>
<dbReference type="InterPro" id="IPR009068">
    <property type="entry name" value="uS15_NS1_RNA-bd_sf"/>
</dbReference>
<dbReference type="NCBIfam" id="TIGR00952">
    <property type="entry name" value="S15_bact"/>
    <property type="match status" value="1"/>
</dbReference>